<gene>
    <name evidence="3" type="ORF">JKP88DRAFT_242082</name>
</gene>
<dbReference type="Proteomes" id="UP000664859">
    <property type="component" value="Unassembled WGS sequence"/>
</dbReference>
<sequence length="132" mass="14015">MATLPALQSASSVCLCIVTATSTIAAAVQLPAHQRRGRPGSATVASKGATDEQQWAGSVAAARRRLAGAAAVAVSLLLLVAHGCAFESLRFHLNSEGSNNEHEYRQQLRQRRRPRAQQQRLTHPPSRGAALA</sequence>
<reference evidence="3" key="1">
    <citation type="submission" date="2021-02" db="EMBL/GenBank/DDBJ databases">
        <title>First Annotated Genome of the Yellow-green Alga Tribonema minus.</title>
        <authorList>
            <person name="Mahan K.M."/>
        </authorList>
    </citation>
    <scope>NUCLEOTIDE SEQUENCE</scope>
    <source>
        <strain evidence="3">UTEX B ZZ1240</strain>
    </source>
</reference>
<organism evidence="3 4">
    <name type="scientific">Tribonema minus</name>
    <dbReference type="NCBI Taxonomy" id="303371"/>
    <lineage>
        <taxon>Eukaryota</taxon>
        <taxon>Sar</taxon>
        <taxon>Stramenopiles</taxon>
        <taxon>Ochrophyta</taxon>
        <taxon>PX clade</taxon>
        <taxon>Xanthophyceae</taxon>
        <taxon>Tribonematales</taxon>
        <taxon>Tribonemataceae</taxon>
        <taxon>Tribonema</taxon>
    </lineage>
</organism>
<feature type="signal peptide" evidence="2">
    <location>
        <begin position="1"/>
        <end position="25"/>
    </location>
</feature>
<evidence type="ECO:0000313" key="3">
    <source>
        <dbReference type="EMBL" id="KAG5177377.1"/>
    </source>
</evidence>
<evidence type="ECO:0000256" key="1">
    <source>
        <dbReference type="SAM" id="MobiDB-lite"/>
    </source>
</evidence>
<dbReference type="AlphaFoldDB" id="A0A835YL59"/>
<accession>A0A835YL59</accession>
<evidence type="ECO:0000256" key="2">
    <source>
        <dbReference type="SAM" id="SignalP"/>
    </source>
</evidence>
<keyword evidence="2" id="KW-0732">Signal</keyword>
<feature type="region of interest" description="Disordered" evidence="1">
    <location>
        <begin position="96"/>
        <end position="132"/>
    </location>
</feature>
<feature type="chain" id="PRO_5032996210" evidence="2">
    <location>
        <begin position="26"/>
        <end position="132"/>
    </location>
</feature>
<name>A0A835YL59_9STRA</name>
<comment type="caution">
    <text evidence="3">The sequence shown here is derived from an EMBL/GenBank/DDBJ whole genome shotgun (WGS) entry which is preliminary data.</text>
</comment>
<keyword evidence="4" id="KW-1185">Reference proteome</keyword>
<feature type="region of interest" description="Disordered" evidence="1">
    <location>
        <begin position="33"/>
        <end position="54"/>
    </location>
</feature>
<protein>
    <submittedName>
        <fullName evidence="3">Uncharacterized protein</fullName>
    </submittedName>
</protein>
<dbReference type="EMBL" id="JAFCMP010000525">
    <property type="protein sequence ID" value="KAG5177377.1"/>
    <property type="molecule type" value="Genomic_DNA"/>
</dbReference>
<proteinExistence type="predicted"/>
<evidence type="ECO:0000313" key="4">
    <source>
        <dbReference type="Proteomes" id="UP000664859"/>
    </source>
</evidence>